<dbReference type="Proteomes" id="UP000477722">
    <property type="component" value="Unassembled WGS sequence"/>
</dbReference>
<dbReference type="RefSeq" id="WP_165297526.1">
    <property type="nucleotide sequence ID" value="NZ_JAAKZZ010000034.1"/>
</dbReference>
<reference evidence="2 3" key="1">
    <citation type="submission" date="2020-02" db="EMBL/GenBank/DDBJ databases">
        <title>Whole-genome analyses of novel actinobacteria.</title>
        <authorList>
            <person name="Sahin N."/>
            <person name="Tatar D."/>
        </authorList>
    </citation>
    <scope>NUCLEOTIDE SEQUENCE [LARGE SCALE GENOMIC DNA]</scope>
    <source>
        <strain evidence="2 3">SB3404</strain>
    </source>
</reference>
<comment type="caution">
    <text evidence="2">The sequence shown here is derived from an EMBL/GenBank/DDBJ whole genome shotgun (WGS) entry which is preliminary data.</text>
</comment>
<evidence type="ECO:0000313" key="2">
    <source>
        <dbReference type="EMBL" id="NGO67870.1"/>
    </source>
</evidence>
<keyword evidence="3" id="KW-1185">Reference proteome</keyword>
<sequence>MSDKQRAHALQWSAGQAELVAAADAGQLRYGQDGVLREHPQPGQAGRTVADGRLVPLLRAGFLTRDGERVAVTADGRAAVRLWRRWRPAPVERDRSEERQTPLRPLLGGEEAARRATAAAEDERRRAAERDDLYSALERLHAWEARDDRLWEVWARVQGITYRLGRRRPRGWVPTAEEIAKHFIAQELVDELRADAESPQERPEVPHTPALRSRELPPLPAAPDAAEQLDLFAP</sequence>
<evidence type="ECO:0000256" key="1">
    <source>
        <dbReference type="SAM" id="MobiDB-lite"/>
    </source>
</evidence>
<proteinExistence type="predicted"/>
<dbReference type="AlphaFoldDB" id="A0A6G4WTA3"/>
<evidence type="ECO:0000313" key="3">
    <source>
        <dbReference type="Proteomes" id="UP000477722"/>
    </source>
</evidence>
<protein>
    <submittedName>
        <fullName evidence="2">Uncharacterized protein</fullName>
    </submittedName>
</protein>
<feature type="compositionally biased region" description="Low complexity" evidence="1">
    <location>
        <begin position="222"/>
        <end position="234"/>
    </location>
</feature>
<organism evidence="2 3">
    <name type="scientific">Streptomyces boncukensis</name>
    <dbReference type="NCBI Taxonomy" id="2711219"/>
    <lineage>
        <taxon>Bacteria</taxon>
        <taxon>Bacillati</taxon>
        <taxon>Actinomycetota</taxon>
        <taxon>Actinomycetes</taxon>
        <taxon>Kitasatosporales</taxon>
        <taxon>Streptomycetaceae</taxon>
        <taxon>Streptomyces</taxon>
    </lineage>
</organism>
<feature type="region of interest" description="Disordered" evidence="1">
    <location>
        <begin position="191"/>
        <end position="234"/>
    </location>
</feature>
<accession>A0A6G4WTA3</accession>
<dbReference type="EMBL" id="JAAKZZ010000034">
    <property type="protein sequence ID" value="NGO67870.1"/>
    <property type="molecule type" value="Genomic_DNA"/>
</dbReference>
<gene>
    <name evidence="2" type="ORF">G5C65_05765</name>
</gene>
<feature type="compositionally biased region" description="Basic and acidic residues" evidence="1">
    <location>
        <begin position="191"/>
        <end position="205"/>
    </location>
</feature>
<name>A0A6G4WTA3_9ACTN</name>